<evidence type="ECO:0000313" key="3">
    <source>
        <dbReference type="EMBL" id="SEF62753.1"/>
    </source>
</evidence>
<dbReference type="InterPro" id="IPR001543">
    <property type="entry name" value="FliN-like_C"/>
</dbReference>
<dbReference type="EMBL" id="FNVA01000001">
    <property type="protein sequence ID" value="SEF62753.1"/>
    <property type="molecule type" value="Genomic_DNA"/>
</dbReference>
<dbReference type="Gene3D" id="2.30.330.10">
    <property type="entry name" value="SpoA-like"/>
    <property type="match status" value="1"/>
</dbReference>
<evidence type="ECO:0000256" key="1">
    <source>
        <dbReference type="SAM" id="MobiDB-lite"/>
    </source>
</evidence>
<dbReference type="RefSeq" id="WP_103931535.1">
    <property type="nucleotide sequence ID" value="NZ_FNVA01000001.1"/>
</dbReference>
<reference evidence="3 4" key="1">
    <citation type="submission" date="2016-10" db="EMBL/GenBank/DDBJ databases">
        <authorList>
            <person name="de Groot N.N."/>
        </authorList>
    </citation>
    <scope>NUCLEOTIDE SEQUENCE [LARGE SCALE GENOMIC DNA]</scope>
    <source>
        <strain evidence="3 4">DSM 22489</strain>
    </source>
</reference>
<dbReference type="AlphaFoldDB" id="A0A1H5TJ14"/>
<organism evidence="3 4">
    <name type="scientific">Bryocella elongata</name>
    <dbReference type="NCBI Taxonomy" id="863522"/>
    <lineage>
        <taxon>Bacteria</taxon>
        <taxon>Pseudomonadati</taxon>
        <taxon>Acidobacteriota</taxon>
        <taxon>Terriglobia</taxon>
        <taxon>Terriglobales</taxon>
        <taxon>Acidobacteriaceae</taxon>
        <taxon>Bryocella</taxon>
    </lineage>
</organism>
<dbReference type="Pfam" id="PF01052">
    <property type="entry name" value="FliMN_C"/>
    <property type="match status" value="1"/>
</dbReference>
<gene>
    <name evidence="3" type="ORF">SAMN05421819_0630</name>
</gene>
<keyword evidence="3" id="KW-0969">Cilium</keyword>
<proteinExistence type="predicted"/>
<dbReference type="Proteomes" id="UP000236728">
    <property type="component" value="Unassembled WGS sequence"/>
</dbReference>
<dbReference type="SUPFAM" id="SSF101801">
    <property type="entry name" value="Surface presentation of antigens (SPOA)"/>
    <property type="match status" value="1"/>
</dbReference>
<name>A0A1H5TJ14_9BACT</name>
<keyword evidence="3" id="KW-0966">Cell projection</keyword>
<feature type="compositionally biased region" description="Low complexity" evidence="1">
    <location>
        <begin position="1"/>
        <end position="16"/>
    </location>
</feature>
<dbReference type="InterPro" id="IPR036429">
    <property type="entry name" value="SpoA-like_sf"/>
</dbReference>
<protein>
    <submittedName>
        <fullName evidence="3">Type III flagellar switch regulator (C-ring) FliN C-term</fullName>
    </submittedName>
</protein>
<dbReference type="OrthoDB" id="122656at2"/>
<accession>A0A1H5TJ14</accession>
<feature type="domain" description="Flagellar motor switch protein FliN-like C-terminal" evidence="2">
    <location>
        <begin position="40"/>
        <end position="104"/>
    </location>
</feature>
<keyword evidence="3" id="KW-0282">Flagellum</keyword>
<keyword evidence="4" id="KW-1185">Reference proteome</keyword>
<evidence type="ECO:0000313" key="4">
    <source>
        <dbReference type="Proteomes" id="UP000236728"/>
    </source>
</evidence>
<sequence>MTATAPTEAPNPEPQARLTGPQLVEKSAERSSFDLIPWLPCTLALDIPVVHFTVRNLLELAKGSIVETHYHQSSDLPLRANTQLVGWTEFEVVGDRLAVRLTDLS</sequence>
<feature type="region of interest" description="Disordered" evidence="1">
    <location>
        <begin position="1"/>
        <end position="23"/>
    </location>
</feature>
<evidence type="ECO:0000259" key="2">
    <source>
        <dbReference type="Pfam" id="PF01052"/>
    </source>
</evidence>